<dbReference type="EMBL" id="UOFH01000138">
    <property type="protein sequence ID" value="VAW60359.1"/>
    <property type="molecule type" value="Genomic_DNA"/>
</dbReference>
<reference evidence="3" key="1">
    <citation type="submission" date="2018-06" db="EMBL/GenBank/DDBJ databases">
        <authorList>
            <person name="Zhirakovskaya E."/>
        </authorList>
    </citation>
    <scope>NUCLEOTIDE SEQUENCE</scope>
</reference>
<dbReference type="InterPro" id="IPR019734">
    <property type="entry name" value="TPR_rpt"/>
</dbReference>
<name>A0A3B0XFJ2_9ZZZZ</name>
<evidence type="ECO:0000256" key="1">
    <source>
        <dbReference type="ARBA" id="ARBA00022737"/>
    </source>
</evidence>
<keyword evidence="1" id="KW-0677">Repeat</keyword>
<dbReference type="InterPro" id="IPR011990">
    <property type="entry name" value="TPR-like_helical_dom_sf"/>
</dbReference>
<dbReference type="PANTHER" id="PTHR44943">
    <property type="entry name" value="CELLULOSE SYNTHASE OPERON PROTEIN C"/>
    <property type="match status" value="1"/>
</dbReference>
<dbReference type="PANTHER" id="PTHR44943:SF8">
    <property type="entry name" value="TPR REPEAT-CONTAINING PROTEIN MJ0263"/>
    <property type="match status" value="1"/>
</dbReference>
<proteinExistence type="predicted"/>
<keyword evidence="2" id="KW-0802">TPR repeat</keyword>
<dbReference type="SMART" id="SM00028">
    <property type="entry name" value="TPR"/>
    <property type="match status" value="8"/>
</dbReference>
<dbReference type="PROSITE" id="PS51257">
    <property type="entry name" value="PROKAR_LIPOPROTEIN"/>
    <property type="match status" value="1"/>
</dbReference>
<protein>
    <submittedName>
        <fullName evidence="3">FIG140336: TPR domain protein</fullName>
    </submittedName>
</protein>
<dbReference type="SUPFAM" id="SSF48452">
    <property type="entry name" value="TPR-like"/>
    <property type="match status" value="3"/>
</dbReference>
<dbReference type="Gene3D" id="1.25.40.10">
    <property type="entry name" value="Tetratricopeptide repeat domain"/>
    <property type="match status" value="3"/>
</dbReference>
<evidence type="ECO:0000313" key="3">
    <source>
        <dbReference type="EMBL" id="VAW60359.1"/>
    </source>
</evidence>
<dbReference type="InterPro" id="IPR051685">
    <property type="entry name" value="Ycf3/AcsC/BcsC/TPR_MFPF"/>
</dbReference>
<dbReference type="PROSITE" id="PS50005">
    <property type="entry name" value="TPR"/>
    <property type="match status" value="1"/>
</dbReference>
<accession>A0A3B0XFJ2</accession>
<dbReference type="AlphaFoldDB" id="A0A3B0XFJ2"/>
<evidence type="ECO:0000256" key="2">
    <source>
        <dbReference type="ARBA" id="ARBA00022803"/>
    </source>
</evidence>
<gene>
    <name evidence="3" type="ORF">MNBD_GAMMA08-1868</name>
</gene>
<organism evidence="3">
    <name type="scientific">hydrothermal vent metagenome</name>
    <dbReference type="NCBI Taxonomy" id="652676"/>
    <lineage>
        <taxon>unclassified sequences</taxon>
        <taxon>metagenomes</taxon>
        <taxon>ecological metagenomes</taxon>
    </lineage>
</organism>
<dbReference type="Pfam" id="PF13181">
    <property type="entry name" value="TPR_8"/>
    <property type="match status" value="2"/>
</dbReference>
<sequence>MQRLSQNTGLIFIASSLIFGLSGCSGSSVKSQFDVAEAAVQTEVVRDENMAHNALEKPLGEDLLFNLLAGEFAGVRGEMTQAIRFYEKAAALSGDPQIISRAAYVALYAGDYARAIELTDRWLTLKLPKNETIERIRVISFLHLEELELAVQAIERVLIVDGLLSDKSISPMTHILSKETTPVFAHQVVKRLDEKHPQEPFLLMLLAKFEANLGEYESALLHINQLIELDNELADAYLIKAQIHAGMGEQLLAINAIAKAVEYRPQDIRLRLQYGRMLVRMKMFDKALAHFKALNKTMPNDENVLLSLGLLSIETDDNHQAKLYLQELLDNGYRNQQARYYLGRIQQNDNEDMAAIANYERVLSGDYWLDARLRVAGLLAKSGDTEKALLKLESLNKQGQNETTRVKVFLAKGEVLRSVSRNKEAFSLYNNALQLSPENTDLLYARALTAEKLNLLDVTESDLKMVIMHEPENASALNALGYTLADRTERLNEAREYIFKAAQLLPDDPAILDSLGWVHYRLGQYQAAIKWLNKAFEQLKDAEIAAHLGEVLWMDGQTKKAKNIWNKGKKLNGNQAILEATIERFRK</sequence>